<feature type="signal peptide" evidence="2">
    <location>
        <begin position="1"/>
        <end position="18"/>
    </location>
</feature>
<proteinExistence type="predicted"/>
<feature type="region of interest" description="Disordered" evidence="1">
    <location>
        <begin position="313"/>
        <end position="332"/>
    </location>
</feature>
<dbReference type="VEuPathDB" id="CryptoDB:Vbra_18988"/>
<organism evidence="3 4">
    <name type="scientific">Vitrella brassicaformis (strain CCMP3155)</name>
    <dbReference type="NCBI Taxonomy" id="1169540"/>
    <lineage>
        <taxon>Eukaryota</taxon>
        <taxon>Sar</taxon>
        <taxon>Alveolata</taxon>
        <taxon>Colpodellida</taxon>
        <taxon>Vitrellaceae</taxon>
        <taxon>Vitrella</taxon>
    </lineage>
</organism>
<name>A0A0G4GXQ4_VITBC</name>
<dbReference type="AlphaFoldDB" id="A0A0G4GXQ4"/>
<accession>A0A0G4GXQ4</accession>
<dbReference type="InParanoid" id="A0A0G4GXQ4"/>
<protein>
    <recommendedName>
        <fullName evidence="5">Chromo domain-containing protein</fullName>
    </recommendedName>
</protein>
<evidence type="ECO:0000256" key="1">
    <source>
        <dbReference type="SAM" id="MobiDB-lite"/>
    </source>
</evidence>
<feature type="compositionally biased region" description="Polar residues" evidence="1">
    <location>
        <begin position="152"/>
        <end position="162"/>
    </location>
</feature>
<reference evidence="3 4" key="1">
    <citation type="submission" date="2014-11" db="EMBL/GenBank/DDBJ databases">
        <authorList>
            <person name="Zhu J."/>
            <person name="Qi W."/>
            <person name="Song R."/>
        </authorList>
    </citation>
    <scope>NUCLEOTIDE SEQUENCE [LARGE SCALE GENOMIC DNA]</scope>
</reference>
<feature type="compositionally biased region" description="Polar residues" evidence="1">
    <location>
        <begin position="64"/>
        <end position="73"/>
    </location>
</feature>
<feature type="chain" id="PRO_5005191155" description="Chromo domain-containing protein" evidence="2">
    <location>
        <begin position="19"/>
        <end position="645"/>
    </location>
</feature>
<keyword evidence="4" id="KW-1185">Reference proteome</keyword>
<evidence type="ECO:0000256" key="2">
    <source>
        <dbReference type="SAM" id="SignalP"/>
    </source>
</evidence>
<evidence type="ECO:0008006" key="5">
    <source>
        <dbReference type="Google" id="ProtNLM"/>
    </source>
</evidence>
<dbReference type="EMBL" id="CDMY01000869">
    <property type="protein sequence ID" value="CEM35889.1"/>
    <property type="molecule type" value="Genomic_DNA"/>
</dbReference>
<dbReference type="Proteomes" id="UP000041254">
    <property type="component" value="Unassembled WGS sequence"/>
</dbReference>
<sequence>MYHLVCVFLLLIDERAQGFLGPKAIPGYSHRSSWRPAAPRRVILSSTSVKQKQQSPAVLPRRSLPTQNANPNPTDDEKIQVLQYKLDSGLKWSEMEQLTGYSMRTMREWAVSWNEGDLNPTMQDQTEQQIYYQAEFEDFERQEYERSMSELPRQSSSPRPTNNQKIQVIQFKADYGTPWRELEVVTGYPRSEMREWARRWNAGRLTYEYEEGDYGYEEGGEEGAEEDDTEGQPSLGLPTKADFPAPSTDQKLAVVKFREDNGLRWSEMEKLTGYTKKTMATWADAYNKGKLYETLAEDDDLEATVGKPAQLQQPPVTVVSESSLPTKKAARTPTAAQKQAVIMFKQAGNKKWADMERLTGYSKGEMRKWSEEYEKGLLIDDPALAQPREEEEILFDEPGPKTTVYEIGNVWTDMSAPAVLTDEPQPFFWQEELSDEGAEGPVRRVLIPGREVPEEFQPAWGSVTEAQEAELVNATSGAPSAYLSSSSVRRPSSWRRPRGSTIVSGVRRLRQLEREREAKRRRQVLLSQLNEGKLAERDQSVDVFAEEGVIRPLVRIYDDRTEKEYWVEWKRLPKKTRKRRRQLSRRTEQRLRRELTAPWRQNWSGGLVLGVLVTVVLLKLFPGLLDVVPIEIPDITGTIETSPAS</sequence>
<evidence type="ECO:0000313" key="3">
    <source>
        <dbReference type="EMBL" id="CEM35889.1"/>
    </source>
</evidence>
<feature type="compositionally biased region" description="Acidic residues" evidence="1">
    <location>
        <begin position="214"/>
        <end position="230"/>
    </location>
</feature>
<keyword evidence="2" id="KW-0732">Signal</keyword>
<evidence type="ECO:0000313" key="4">
    <source>
        <dbReference type="Proteomes" id="UP000041254"/>
    </source>
</evidence>
<feature type="region of interest" description="Disordered" evidence="1">
    <location>
        <begin position="142"/>
        <end position="162"/>
    </location>
</feature>
<feature type="region of interest" description="Disordered" evidence="1">
    <location>
        <begin position="53"/>
        <end position="76"/>
    </location>
</feature>
<gene>
    <name evidence="3" type="ORF">Vbra_18988</name>
</gene>
<feature type="compositionally biased region" description="Polar residues" evidence="1">
    <location>
        <begin position="313"/>
        <end position="324"/>
    </location>
</feature>
<feature type="region of interest" description="Disordered" evidence="1">
    <location>
        <begin position="214"/>
        <end position="246"/>
    </location>
</feature>